<accession>A0AAD0RRP3</accession>
<dbReference type="EMBL" id="CP031968">
    <property type="protein sequence ID" value="AXT46578.1"/>
    <property type="molecule type" value="Genomic_DNA"/>
</dbReference>
<dbReference type="InterPro" id="IPR018541">
    <property type="entry name" value="Ftsk_gamma"/>
</dbReference>
<dbReference type="KEGG" id="crz:D1345_10435"/>
<organism evidence="7 8">
    <name type="scientific">Chromobacterium rhizoryzae</name>
    <dbReference type="NCBI Taxonomy" id="1778675"/>
    <lineage>
        <taxon>Bacteria</taxon>
        <taxon>Pseudomonadati</taxon>
        <taxon>Pseudomonadota</taxon>
        <taxon>Betaproteobacteria</taxon>
        <taxon>Neisseriales</taxon>
        <taxon>Chromobacteriaceae</taxon>
        <taxon>Chromobacterium</taxon>
    </lineage>
</organism>
<dbReference type="SUPFAM" id="SSF46785">
    <property type="entry name" value="Winged helix' DNA-binding domain"/>
    <property type="match status" value="1"/>
</dbReference>
<sequence>MSLAFYKNLSLFHILGGRSIVRLDIEESLGFLKFAPPSALQLTSTGFVNPLTLQPDDELTYAANQCVFFALRTDEKQIPKAALDQLVAAKVAEVEEREQRKVGKKWRRELQEQVIESVLPTALPKQSLLRGYFDLRQRLLVVDSTSASKLDELTGALTKNLFLNSGNGISFLGLKVEQSAADEMTRWVKEGEAPFDSFTIDDQGEIIKTGDDAGAIRIAHLDMLEPDIINLLCPGRAVNKLGLTWDSRISFVISAQFQFSKLAWGEAVQLRIAEQGAETVEDHRDASMTIMTGDVRELVYRTGECFGGIKVPDEDERNPRQIEQEPVTDSGDDALVSEAIRIITMTGKANISHLQRNLQIGFNRAARLLEHLESVGAVSPINASGNRDVLIATERAAA</sequence>
<dbReference type="GO" id="GO:0043590">
    <property type="term" value="C:bacterial nucleoid"/>
    <property type="evidence" value="ECO:0007669"/>
    <property type="project" value="TreeGrafter"/>
</dbReference>
<dbReference type="Pfam" id="PF04381">
    <property type="entry name" value="RdgC"/>
    <property type="match status" value="1"/>
</dbReference>
<dbReference type="GO" id="GO:0003690">
    <property type="term" value="F:double-stranded DNA binding"/>
    <property type="evidence" value="ECO:0007669"/>
    <property type="project" value="TreeGrafter"/>
</dbReference>
<dbReference type="InterPro" id="IPR007476">
    <property type="entry name" value="RdgC"/>
</dbReference>
<evidence type="ECO:0000256" key="2">
    <source>
        <dbReference type="ARBA" id="ARBA00008657"/>
    </source>
</evidence>
<dbReference type="InterPro" id="IPR036390">
    <property type="entry name" value="WH_DNA-bd_sf"/>
</dbReference>
<comment type="subcellular location">
    <subcellularLocation>
        <location evidence="1">Cytoplasm</location>
        <location evidence="1">Nucleoid</location>
    </subcellularLocation>
</comment>
<evidence type="ECO:0000256" key="3">
    <source>
        <dbReference type="ARBA" id="ARBA00022296"/>
    </source>
</evidence>
<evidence type="ECO:0000259" key="6">
    <source>
        <dbReference type="SMART" id="SM00843"/>
    </source>
</evidence>
<feature type="domain" description="FtsK gamma" evidence="6">
    <location>
        <begin position="329"/>
        <end position="394"/>
    </location>
</feature>
<gene>
    <name evidence="7" type="ORF">D1345_10435</name>
</gene>
<dbReference type="PANTHER" id="PTHR38103:SF1">
    <property type="entry name" value="RECOMBINATION-ASSOCIATED PROTEIN RDGC"/>
    <property type="match status" value="1"/>
</dbReference>
<keyword evidence="8" id="KW-1185">Reference proteome</keyword>
<dbReference type="RefSeq" id="WP_118267591.1">
    <property type="nucleotide sequence ID" value="NZ_CP031968.1"/>
</dbReference>
<keyword evidence="5" id="KW-0233">DNA recombination</keyword>
<dbReference type="PANTHER" id="PTHR38103">
    <property type="entry name" value="RECOMBINATION-ASSOCIATED PROTEIN RDGC"/>
    <property type="match status" value="1"/>
</dbReference>
<dbReference type="Proteomes" id="UP000259465">
    <property type="component" value="Chromosome"/>
</dbReference>
<name>A0AAD0RRP3_9NEIS</name>
<dbReference type="InterPro" id="IPR036388">
    <property type="entry name" value="WH-like_DNA-bd_sf"/>
</dbReference>
<reference evidence="7 8" key="1">
    <citation type="submission" date="2018-08" db="EMBL/GenBank/DDBJ databases">
        <title>Complete genome sequence of JP2-74.</title>
        <authorList>
            <person name="Wu L."/>
        </authorList>
    </citation>
    <scope>NUCLEOTIDE SEQUENCE [LARGE SCALE GENOMIC DNA]</scope>
    <source>
        <strain evidence="7 8">JP2-74</strain>
    </source>
</reference>
<dbReference type="GO" id="GO:0000018">
    <property type="term" value="P:regulation of DNA recombination"/>
    <property type="evidence" value="ECO:0007669"/>
    <property type="project" value="TreeGrafter"/>
</dbReference>
<dbReference type="Pfam" id="PF09397">
    <property type="entry name" value="FtsK_gamma"/>
    <property type="match status" value="1"/>
</dbReference>
<evidence type="ECO:0000313" key="7">
    <source>
        <dbReference type="EMBL" id="AXT46578.1"/>
    </source>
</evidence>
<protein>
    <recommendedName>
        <fullName evidence="3">Recombination-associated protein RdgC</fullName>
    </recommendedName>
</protein>
<evidence type="ECO:0000256" key="1">
    <source>
        <dbReference type="ARBA" id="ARBA00004453"/>
    </source>
</evidence>
<keyword evidence="4" id="KW-0963">Cytoplasm</keyword>
<dbReference type="AlphaFoldDB" id="A0AAD0RRP3"/>
<proteinExistence type="inferred from homology"/>
<evidence type="ECO:0000256" key="5">
    <source>
        <dbReference type="ARBA" id="ARBA00023172"/>
    </source>
</evidence>
<evidence type="ECO:0000256" key="4">
    <source>
        <dbReference type="ARBA" id="ARBA00022490"/>
    </source>
</evidence>
<dbReference type="GO" id="GO:0006310">
    <property type="term" value="P:DNA recombination"/>
    <property type="evidence" value="ECO:0007669"/>
    <property type="project" value="UniProtKB-KW"/>
</dbReference>
<evidence type="ECO:0000313" key="8">
    <source>
        <dbReference type="Proteomes" id="UP000259465"/>
    </source>
</evidence>
<dbReference type="SMART" id="SM00843">
    <property type="entry name" value="Ftsk_gamma"/>
    <property type="match status" value="1"/>
</dbReference>
<dbReference type="Gene3D" id="1.10.10.10">
    <property type="entry name" value="Winged helix-like DNA-binding domain superfamily/Winged helix DNA-binding domain"/>
    <property type="match status" value="1"/>
</dbReference>
<comment type="similarity">
    <text evidence="2">Belongs to the RdgC family.</text>
</comment>